<dbReference type="Gene3D" id="1.20.920.10">
    <property type="entry name" value="Bromodomain-like"/>
    <property type="match status" value="1"/>
</dbReference>
<dbReference type="PROSITE" id="PS50014">
    <property type="entry name" value="BROMODOMAIN_2"/>
    <property type="match status" value="1"/>
</dbReference>
<feature type="region of interest" description="Disordered" evidence="3">
    <location>
        <begin position="1"/>
        <end position="79"/>
    </location>
</feature>
<dbReference type="AlphaFoldDB" id="A0A7N2MXG2"/>
<name>A0A7N2MXG2_QUELO</name>
<dbReference type="OrthoDB" id="21449at2759"/>
<evidence type="ECO:0000256" key="2">
    <source>
        <dbReference type="PROSITE-ProRule" id="PRU00035"/>
    </source>
</evidence>
<keyword evidence="6" id="KW-1185">Reference proteome</keyword>
<dbReference type="Proteomes" id="UP000594261">
    <property type="component" value="Chromosome 11"/>
</dbReference>
<dbReference type="PRINTS" id="PR00503">
    <property type="entry name" value="BROMODOMAIN"/>
</dbReference>
<evidence type="ECO:0000256" key="3">
    <source>
        <dbReference type="SAM" id="MobiDB-lite"/>
    </source>
</evidence>
<keyword evidence="1 2" id="KW-0103">Bromodomain</keyword>
<feature type="compositionally biased region" description="Basic and acidic residues" evidence="3">
    <location>
        <begin position="9"/>
        <end position="25"/>
    </location>
</feature>
<proteinExistence type="predicted"/>
<sequence>MALGALGDDEARDKKRPWEDGDKLYSRKTPKKPKNSHNVPKTKPKTQTLTLTEDNNYSTSPPRDASDDDSSSHVGNVFRQISLNSIRKSEVRELKRKLATELDQVRGFIKKLQAKEQEQEKEKPNHDQRRTVPNAPNPNNVKKKMKKVKSNGGSVVELDWHSSPVFKTCSDLLTKLMKHKFGWVFNKPVDVKGLGLHDYHTIVKHPMDLGTVKTRLDKNWYKS</sequence>
<dbReference type="SUPFAM" id="SSF47370">
    <property type="entry name" value="Bromodomain"/>
    <property type="match status" value="1"/>
</dbReference>
<dbReference type="RefSeq" id="XP_030942257.1">
    <property type="nucleotide sequence ID" value="XM_031086397.1"/>
</dbReference>
<evidence type="ECO:0000259" key="4">
    <source>
        <dbReference type="PROSITE" id="PS50014"/>
    </source>
</evidence>
<dbReference type="EMBL" id="LRBV02000011">
    <property type="status" value="NOT_ANNOTATED_CDS"/>
    <property type="molecule type" value="Genomic_DNA"/>
</dbReference>
<reference evidence="5 6" key="1">
    <citation type="journal article" date="2016" name="G3 (Bethesda)">
        <title>First Draft Assembly and Annotation of the Genome of a California Endemic Oak Quercus lobata Nee (Fagaceae).</title>
        <authorList>
            <person name="Sork V.L."/>
            <person name="Fitz-Gibbon S.T."/>
            <person name="Puiu D."/>
            <person name="Crepeau M."/>
            <person name="Gugger P.F."/>
            <person name="Sherman R."/>
            <person name="Stevens K."/>
            <person name="Langley C.H."/>
            <person name="Pellegrini M."/>
            <person name="Salzberg S.L."/>
        </authorList>
    </citation>
    <scope>NUCLEOTIDE SEQUENCE [LARGE SCALE GENOMIC DNA]</scope>
    <source>
        <strain evidence="5 6">cv. SW786</strain>
    </source>
</reference>
<dbReference type="Gramene" id="QL11p004045:mrna">
    <property type="protein sequence ID" value="QL11p004045:mrna:CDS:1"/>
    <property type="gene ID" value="QL11p004045"/>
</dbReference>
<dbReference type="EnsemblPlants" id="QL11p004045:mrna">
    <property type="protein sequence ID" value="QL11p004045:mrna:CDS:1"/>
    <property type="gene ID" value="QL11p004045"/>
</dbReference>
<evidence type="ECO:0000256" key="1">
    <source>
        <dbReference type="ARBA" id="ARBA00023117"/>
    </source>
</evidence>
<dbReference type="InterPro" id="IPR001487">
    <property type="entry name" value="Bromodomain"/>
</dbReference>
<feature type="domain" description="Bromo" evidence="4">
    <location>
        <begin position="177"/>
        <end position="223"/>
    </location>
</feature>
<feature type="compositionally biased region" description="Basic and acidic residues" evidence="3">
    <location>
        <begin position="114"/>
        <end position="130"/>
    </location>
</feature>
<reference evidence="5" key="2">
    <citation type="submission" date="2021-01" db="UniProtKB">
        <authorList>
            <consortium name="EnsemblPlants"/>
        </authorList>
    </citation>
    <scope>IDENTIFICATION</scope>
</reference>
<evidence type="ECO:0000313" key="5">
    <source>
        <dbReference type="EnsemblPlants" id="QL11p004045:mrna:CDS:1"/>
    </source>
</evidence>
<gene>
    <name evidence="5" type="primary">LOC115967325</name>
</gene>
<feature type="region of interest" description="Disordered" evidence="3">
    <location>
        <begin position="114"/>
        <end position="148"/>
    </location>
</feature>
<protein>
    <recommendedName>
        <fullName evidence="4">Bromo domain-containing protein</fullName>
    </recommendedName>
</protein>
<accession>A0A7N2MXG2</accession>
<dbReference type="GeneID" id="115967325"/>
<evidence type="ECO:0000313" key="6">
    <source>
        <dbReference type="Proteomes" id="UP000594261"/>
    </source>
</evidence>
<dbReference type="KEGG" id="qlo:115967325"/>
<feature type="compositionally biased region" description="Basic residues" evidence="3">
    <location>
        <begin position="26"/>
        <end position="44"/>
    </location>
</feature>
<dbReference type="InterPro" id="IPR036427">
    <property type="entry name" value="Bromodomain-like_sf"/>
</dbReference>
<organism evidence="5 6">
    <name type="scientific">Quercus lobata</name>
    <name type="common">Valley oak</name>
    <dbReference type="NCBI Taxonomy" id="97700"/>
    <lineage>
        <taxon>Eukaryota</taxon>
        <taxon>Viridiplantae</taxon>
        <taxon>Streptophyta</taxon>
        <taxon>Embryophyta</taxon>
        <taxon>Tracheophyta</taxon>
        <taxon>Spermatophyta</taxon>
        <taxon>Magnoliopsida</taxon>
        <taxon>eudicotyledons</taxon>
        <taxon>Gunneridae</taxon>
        <taxon>Pentapetalae</taxon>
        <taxon>rosids</taxon>
        <taxon>fabids</taxon>
        <taxon>Fagales</taxon>
        <taxon>Fagaceae</taxon>
        <taxon>Quercus</taxon>
    </lineage>
</organism>
<dbReference type="InParanoid" id="A0A7N2MXG2"/>
<dbReference type="PANTHER" id="PTHR45926">
    <property type="entry name" value="OSJNBA0053K19.4 PROTEIN"/>
    <property type="match status" value="1"/>
</dbReference>
<dbReference type="Pfam" id="PF00439">
    <property type="entry name" value="Bromodomain"/>
    <property type="match status" value="1"/>
</dbReference>